<dbReference type="Gene3D" id="3.90.1310.10">
    <property type="entry name" value="Penicillin-binding protein 2a (Domain 2)"/>
    <property type="match status" value="1"/>
</dbReference>
<evidence type="ECO:0000313" key="16">
    <source>
        <dbReference type="EMBL" id="KUK88108.1"/>
    </source>
</evidence>
<evidence type="ECO:0000256" key="4">
    <source>
        <dbReference type="ARBA" id="ARBA00022519"/>
    </source>
</evidence>
<keyword evidence="5" id="KW-0645">Protease</keyword>
<dbReference type="PATRIC" id="fig|1635277.3.peg.118"/>
<feature type="domain" description="Penicillin-binding protein dimerisation" evidence="15">
    <location>
        <begin position="49"/>
        <end position="219"/>
    </location>
</feature>
<evidence type="ECO:0000256" key="1">
    <source>
        <dbReference type="ARBA" id="ARBA00004167"/>
    </source>
</evidence>
<gene>
    <name evidence="16" type="ORF">XE03_0114</name>
</gene>
<comment type="caution">
    <text evidence="16">The sequence shown here is derived from an EMBL/GenBank/DDBJ whole genome shotgun (WGS) entry which is preliminary data.</text>
</comment>
<dbReference type="PANTHER" id="PTHR30627">
    <property type="entry name" value="PEPTIDOGLYCAN D,D-TRANSPEPTIDASE"/>
    <property type="match status" value="1"/>
</dbReference>
<evidence type="ECO:0000259" key="14">
    <source>
        <dbReference type="Pfam" id="PF00905"/>
    </source>
</evidence>
<proteinExistence type="predicted"/>
<evidence type="ECO:0000256" key="7">
    <source>
        <dbReference type="ARBA" id="ARBA00022801"/>
    </source>
</evidence>
<dbReference type="GO" id="GO:0008658">
    <property type="term" value="F:penicillin binding"/>
    <property type="evidence" value="ECO:0007669"/>
    <property type="project" value="InterPro"/>
</dbReference>
<dbReference type="InterPro" id="IPR036138">
    <property type="entry name" value="PBP_dimer_sf"/>
</dbReference>
<dbReference type="Pfam" id="PF03717">
    <property type="entry name" value="PBP_dimer"/>
    <property type="match status" value="1"/>
</dbReference>
<dbReference type="InterPro" id="IPR012338">
    <property type="entry name" value="Beta-lactam/transpept-like"/>
</dbReference>
<dbReference type="GO" id="GO:0071555">
    <property type="term" value="P:cell wall organization"/>
    <property type="evidence" value="ECO:0007669"/>
    <property type="project" value="UniProtKB-KW"/>
</dbReference>
<evidence type="ECO:0000256" key="9">
    <source>
        <dbReference type="ARBA" id="ARBA00022984"/>
    </source>
</evidence>
<dbReference type="EMBL" id="LGGX01000001">
    <property type="protein sequence ID" value="KUK88108.1"/>
    <property type="molecule type" value="Genomic_DNA"/>
</dbReference>
<keyword evidence="6 13" id="KW-0812">Transmembrane</keyword>
<evidence type="ECO:0000313" key="17">
    <source>
        <dbReference type="Proteomes" id="UP000053467"/>
    </source>
</evidence>
<protein>
    <submittedName>
        <fullName evidence="16">Penicillin-binding protein 2</fullName>
    </submittedName>
</protein>
<evidence type="ECO:0000256" key="5">
    <source>
        <dbReference type="ARBA" id="ARBA00022670"/>
    </source>
</evidence>
<dbReference type="Proteomes" id="UP000053467">
    <property type="component" value="Unassembled WGS sequence"/>
</dbReference>
<reference evidence="17" key="1">
    <citation type="journal article" date="2015" name="MBio">
        <title>Genome-Resolved Metagenomic Analysis Reveals Roles for Candidate Phyla and Other Microbial Community Members in Biogeochemical Transformations in Oil Reservoirs.</title>
        <authorList>
            <person name="Hu P."/>
            <person name="Tom L."/>
            <person name="Singh A."/>
            <person name="Thomas B.C."/>
            <person name="Baker B.J."/>
            <person name="Piceno Y.M."/>
            <person name="Andersen G.L."/>
            <person name="Banfield J.F."/>
        </authorList>
    </citation>
    <scope>NUCLEOTIDE SEQUENCE [LARGE SCALE GENOMIC DNA]</scope>
</reference>
<dbReference type="Pfam" id="PF00905">
    <property type="entry name" value="Transpeptidase"/>
    <property type="match status" value="1"/>
</dbReference>
<keyword evidence="8" id="KW-0133">Cell shape</keyword>
<dbReference type="InterPro" id="IPR001460">
    <property type="entry name" value="PCN-bd_Tpept"/>
</dbReference>
<evidence type="ECO:0000256" key="12">
    <source>
        <dbReference type="ARBA" id="ARBA00023316"/>
    </source>
</evidence>
<evidence type="ECO:0000259" key="15">
    <source>
        <dbReference type="Pfam" id="PF03717"/>
    </source>
</evidence>
<dbReference type="GO" id="GO:0008360">
    <property type="term" value="P:regulation of cell shape"/>
    <property type="evidence" value="ECO:0007669"/>
    <property type="project" value="UniProtKB-KW"/>
</dbReference>
<dbReference type="Gene3D" id="3.40.710.10">
    <property type="entry name" value="DD-peptidase/beta-lactamase superfamily"/>
    <property type="match status" value="1"/>
</dbReference>
<feature type="transmembrane region" description="Helical" evidence="13">
    <location>
        <begin position="6"/>
        <end position="27"/>
    </location>
</feature>
<dbReference type="GO" id="GO:0006508">
    <property type="term" value="P:proteolysis"/>
    <property type="evidence" value="ECO:0007669"/>
    <property type="project" value="UniProtKB-KW"/>
</dbReference>
<evidence type="ECO:0000256" key="2">
    <source>
        <dbReference type="ARBA" id="ARBA00004236"/>
    </source>
</evidence>
<accession>A0A101I4F0</accession>
<keyword evidence="7" id="KW-0378">Hydrolase</keyword>
<comment type="subcellular location">
    <subcellularLocation>
        <location evidence="2">Cell membrane</location>
    </subcellularLocation>
    <subcellularLocation>
        <location evidence="1">Membrane</location>
        <topology evidence="1">Single-pass membrane protein</topology>
    </subcellularLocation>
</comment>
<dbReference type="GO" id="GO:0071972">
    <property type="term" value="F:peptidoglycan L,D-transpeptidase activity"/>
    <property type="evidence" value="ECO:0007669"/>
    <property type="project" value="TreeGrafter"/>
</dbReference>
<dbReference type="Gene3D" id="3.30.1390.30">
    <property type="entry name" value="Penicillin-binding protein 2a, domain 3"/>
    <property type="match status" value="1"/>
</dbReference>
<evidence type="ECO:0000256" key="3">
    <source>
        <dbReference type="ARBA" id="ARBA00022475"/>
    </source>
</evidence>
<feature type="domain" description="Penicillin-binding protein transpeptidase" evidence="14">
    <location>
        <begin position="255"/>
        <end position="579"/>
    </location>
</feature>
<sequence length="590" mass="66797">MLRDRFLNIIFLIGFLFFIQVIFIIDLQVFGNRYYKTLSEGNSYKRVIVPAIRGNIVSSDSVVIATSKKYFSLFCNLDKFDITADNILNIAKIIEVDPESINQMIGDAKRNNEKEICLKNNLNIEDVSFIEENRKNFPEFDIRYQPKRYYPYEYLYSHIVGYVGKITGNELYELKIKGYSISDFVGKTGVEKSYESFLKGRNGIKYYEVDVMGNIVREVEQQNSLKKINGDDIFLSINHKLQSYVDTIFKDFQSGTVIVLDGQNGAILSLYSKPSFDPNIFITGIRNDVWEYLRTNILSPFLNRATNGLYPPGSVFKIVTFLTALQDGKADSNTFFQPCYGSIMISNRIFKCWKVHNELNLFDALVNSCDIYFYQLGMKVGVENLYSGATELGLGCLTGIDILEESKGIIPDSRFLNKKYGKNIWGMGQLANISIGQGDILVTPIQVASMFLMLANDGKFINPHVVDSVKTKKGEKVFEYKKKIKGEVKFEKKYLNLLKKALYNVVNSDDGTATLARMDKNLGYISGKTGTAENPTGEPHAWFGGIYTDKKGNNRLVVVVVIENGGHGGNDPARLTKMIVEKYLRIKNGF</sequence>
<dbReference type="AlphaFoldDB" id="A0A101I4F0"/>
<evidence type="ECO:0000256" key="11">
    <source>
        <dbReference type="ARBA" id="ARBA00023136"/>
    </source>
</evidence>
<name>A0A101I4F0_UNCT6</name>
<evidence type="ECO:0000256" key="8">
    <source>
        <dbReference type="ARBA" id="ARBA00022960"/>
    </source>
</evidence>
<keyword evidence="9" id="KW-0573">Peptidoglycan synthesis</keyword>
<dbReference type="InterPro" id="IPR017790">
    <property type="entry name" value="Penicillin-binding_protein_2"/>
</dbReference>
<evidence type="ECO:0000256" key="13">
    <source>
        <dbReference type="SAM" id="Phobius"/>
    </source>
</evidence>
<dbReference type="GO" id="GO:0009002">
    <property type="term" value="F:serine-type D-Ala-D-Ala carboxypeptidase activity"/>
    <property type="evidence" value="ECO:0007669"/>
    <property type="project" value="InterPro"/>
</dbReference>
<evidence type="ECO:0000256" key="6">
    <source>
        <dbReference type="ARBA" id="ARBA00022692"/>
    </source>
</evidence>
<dbReference type="SUPFAM" id="SSF56519">
    <property type="entry name" value="Penicillin binding protein dimerisation domain"/>
    <property type="match status" value="1"/>
</dbReference>
<dbReference type="InterPro" id="IPR050515">
    <property type="entry name" value="Beta-lactam/transpept"/>
</dbReference>
<keyword evidence="10 13" id="KW-1133">Transmembrane helix</keyword>
<dbReference type="GO" id="GO:0005886">
    <property type="term" value="C:plasma membrane"/>
    <property type="evidence" value="ECO:0007669"/>
    <property type="project" value="UniProtKB-SubCell"/>
</dbReference>
<dbReference type="InterPro" id="IPR005311">
    <property type="entry name" value="PBP_dimer"/>
</dbReference>
<dbReference type="SUPFAM" id="SSF56601">
    <property type="entry name" value="beta-lactamase/transpeptidase-like"/>
    <property type="match status" value="1"/>
</dbReference>
<dbReference type="PANTHER" id="PTHR30627:SF2">
    <property type="entry name" value="PEPTIDOGLYCAN D,D-TRANSPEPTIDASE MRDA"/>
    <property type="match status" value="1"/>
</dbReference>
<keyword evidence="3" id="KW-1003">Cell membrane</keyword>
<keyword evidence="12" id="KW-0961">Cell wall biogenesis/degradation</keyword>
<keyword evidence="11 13" id="KW-0472">Membrane</keyword>
<keyword evidence="4" id="KW-0997">Cell inner membrane</keyword>
<organism evidence="16 17">
    <name type="scientific">candidate division TA06 bacterium 34_109</name>
    <dbReference type="NCBI Taxonomy" id="1635277"/>
    <lineage>
        <taxon>Bacteria</taxon>
        <taxon>Bacteria division TA06</taxon>
    </lineage>
</organism>
<dbReference type="NCBIfam" id="TIGR03423">
    <property type="entry name" value="pbp2_mrdA"/>
    <property type="match status" value="1"/>
</dbReference>
<evidence type="ECO:0000256" key="10">
    <source>
        <dbReference type="ARBA" id="ARBA00022989"/>
    </source>
</evidence>
<dbReference type="GO" id="GO:0009252">
    <property type="term" value="P:peptidoglycan biosynthetic process"/>
    <property type="evidence" value="ECO:0007669"/>
    <property type="project" value="UniProtKB-KW"/>
</dbReference>